<feature type="transmembrane region" description="Helical" evidence="9">
    <location>
        <begin position="69"/>
        <end position="86"/>
    </location>
</feature>
<evidence type="ECO:0000256" key="9">
    <source>
        <dbReference type="SAM" id="Phobius"/>
    </source>
</evidence>
<reference evidence="10 11" key="1">
    <citation type="journal article" date="2013" name="Genome Announc.">
        <title>Draft Genome Sequence of 'Candidatus Halobonum tyrrellensis' Strain G22, Isolated from the Hypersaline Waters of Lake Tyrrell, Australia.</title>
        <authorList>
            <person name="Ugalde J.A."/>
            <person name="Narasingarao P."/>
            <person name="Kuo S."/>
            <person name="Podell S."/>
            <person name="Allen E.E."/>
        </authorList>
    </citation>
    <scope>NUCLEOTIDE SEQUENCE [LARGE SCALE GENOMIC DNA]</scope>
    <source>
        <strain evidence="10 11">G22</strain>
    </source>
</reference>
<keyword evidence="3" id="KW-0813">Transport</keyword>
<dbReference type="AlphaFoldDB" id="V4HF78"/>
<evidence type="ECO:0000256" key="8">
    <source>
        <dbReference type="SAM" id="MobiDB-lite"/>
    </source>
</evidence>
<evidence type="ECO:0000256" key="2">
    <source>
        <dbReference type="ARBA" id="ARBA00010735"/>
    </source>
</evidence>
<accession>V4HF78</accession>
<feature type="transmembrane region" description="Helical" evidence="9">
    <location>
        <begin position="183"/>
        <end position="201"/>
    </location>
</feature>
<feature type="compositionally biased region" description="Acidic residues" evidence="8">
    <location>
        <begin position="283"/>
        <end position="296"/>
    </location>
</feature>
<dbReference type="PANTHER" id="PTHR34979:SF1">
    <property type="entry name" value="INNER MEMBRANE PROTEIN YGAZ"/>
    <property type="match status" value="1"/>
</dbReference>
<feature type="transmembrane region" description="Helical" evidence="9">
    <location>
        <begin position="45"/>
        <end position="63"/>
    </location>
</feature>
<keyword evidence="11" id="KW-1185">Reference proteome</keyword>
<dbReference type="eggNOG" id="arCOG04452">
    <property type="taxonomic scope" value="Archaea"/>
</dbReference>
<keyword evidence="5 9" id="KW-0812">Transmembrane</keyword>
<feature type="transmembrane region" description="Helical" evidence="9">
    <location>
        <begin position="16"/>
        <end position="33"/>
    </location>
</feature>
<dbReference type="GO" id="GO:0005886">
    <property type="term" value="C:plasma membrane"/>
    <property type="evidence" value="ECO:0007669"/>
    <property type="project" value="UniProtKB-SubCell"/>
</dbReference>
<comment type="caution">
    <text evidence="10">The sequence shown here is derived from an EMBL/GenBank/DDBJ whole genome shotgun (WGS) entry which is preliminary data.</text>
</comment>
<keyword evidence="6 9" id="KW-1133">Transmembrane helix</keyword>
<dbReference type="PANTHER" id="PTHR34979">
    <property type="entry name" value="INNER MEMBRANE PROTEIN YGAZ"/>
    <property type="match status" value="1"/>
</dbReference>
<evidence type="ECO:0000313" key="10">
    <source>
        <dbReference type="EMBL" id="ESP88763.1"/>
    </source>
</evidence>
<feature type="region of interest" description="Disordered" evidence="8">
    <location>
        <begin position="248"/>
        <end position="296"/>
    </location>
</feature>
<evidence type="ECO:0000256" key="7">
    <source>
        <dbReference type="ARBA" id="ARBA00023136"/>
    </source>
</evidence>
<evidence type="ECO:0000256" key="5">
    <source>
        <dbReference type="ARBA" id="ARBA00022692"/>
    </source>
</evidence>
<dbReference type="GO" id="GO:1903785">
    <property type="term" value="P:L-valine transmembrane transport"/>
    <property type="evidence" value="ECO:0007669"/>
    <property type="project" value="TreeGrafter"/>
</dbReference>
<dbReference type="InterPro" id="IPR011606">
    <property type="entry name" value="Brnchd-chn_aa_trnsp_permease"/>
</dbReference>
<dbReference type="Proteomes" id="UP000017840">
    <property type="component" value="Unassembled WGS sequence"/>
</dbReference>
<proteinExistence type="inferred from homology"/>
<feature type="compositionally biased region" description="Basic and acidic residues" evidence="8">
    <location>
        <begin position="252"/>
        <end position="282"/>
    </location>
</feature>
<evidence type="ECO:0000256" key="6">
    <source>
        <dbReference type="ARBA" id="ARBA00022989"/>
    </source>
</evidence>
<feature type="transmembrane region" description="Helical" evidence="9">
    <location>
        <begin position="152"/>
        <end position="177"/>
    </location>
</feature>
<dbReference type="EMBL" id="ASGZ01000024">
    <property type="protein sequence ID" value="ESP88763.1"/>
    <property type="molecule type" value="Genomic_DNA"/>
</dbReference>
<dbReference type="PATRIC" id="fig|1324957.4.peg.1454"/>
<evidence type="ECO:0000256" key="3">
    <source>
        <dbReference type="ARBA" id="ARBA00022448"/>
    </source>
</evidence>
<comment type="subcellular location">
    <subcellularLocation>
        <location evidence="1">Cell membrane</location>
        <topology evidence="1">Multi-pass membrane protein</topology>
    </subcellularLocation>
</comment>
<evidence type="ECO:0000256" key="1">
    <source>
        <dbReference type="ARBA" id="ARBA00004651"/>
    </source>
</evidence>
<sequence>MDARLPDEVRAGVRDTLPLLVGMVPFALVSGVAGTETGLTPLQTLGMSVLVFAGASQLAALDLLGRDAALGAVVLTAVVVNLRLLMYSASIAPHFRHLPARVRVGCAYLLTDPSYALSVARYAEAGAEPGDGTAERTREETTDEESGPRPPYYYLGVGGTLWVVWQVGTAAGVAFGAAVPDGWRLEFAVPLIFLALLVPALSDRPRLVAGGVAAAGATLGAGLPLNAGLLAGAAVGIAAGLTAETAGVGEPDADRREDVDRRAGADRRGDGNGREDADRWTEPEPESESGLPEDDR</sequence>
<comment type="similarity">
    <text evidence="2">Belongs to the AzlC family.</text>
</comment>
<gene>
    <name evidence="10" type="ORF">K933_07201</name>
</gene>
<keyword evidence="4" id="KW-1003">Cell membrane</keyword>
<feature type="region of interest" description="Disordered" evidence="8">
    <location>
        <begin position="127"/>
        <end position="149"/>
    </location>
</feature>
<organism evidence="10 11">
    <name type="scientific">Candidatus Halobonum tyrrellensis G22</name>
    <dbReference type="NCBI Taxonomy" id="1324957"/>
    <lineage>
        <taxon>Archaea</taxon>
        <taxon>Methanobacteriati</taxon>
        <taxon>Methanobacteriota</taxon>
        <taxon>Stenosarchaea group</taxon>
        <taxon>Halobacteria</taxon>
        <taxon>Halobacteriales</taxon>
        <taxon>Haloferacaceae</taxon>
        <taxon>Candidatus Halobonum</taxon>
    </lineage>
</organism>
<dbReference type="STRING" id="1324957.K933_07201"/>
<evidence type="ECO:0000313" key="11">
    <source>
        <dbReference type="Proteomes" id="UP000017840"/>
    </source>
</evidence>
<name>V4HF78_9EURY</name>
<evidence type="ECO:0000256" key="4">
    <source>
        <dbReference type="ARBA" id="ARBA00022475"/>
    </source>
</evidence>
<dbReference type="Pfam" id="PF03591">
    <property type="entry name" value="AzlC"/>
    <property type="match status" value="1"/>
</dbReference>
<keyword evidence="7 9" id="KW-0472">Membrane</keyword>
<dbReference type="OrthoDB" id="213715at2157"/>
<protein>
    <submittedName>
        <fullName evidence="10">AzlC family protein</fullName>
    </submittedName>
</protein>